<evidence type="ECO:0000313" key="3">
    <source>
        <dbReference type="Proteomes" id="UP000018087"/>
    </source>
</evidence>
<feature type="compositionally biased region" description="Polar residues" evidence="1">
    <location>
        <begin position="74"/>
        <end position="92"/>
    </location>
</feature>
<feature type="region of interest" description="Disordered" evidence="1">
    <location>
        <begin position="1"/>
        <end position="99"/>
    </location>
</feature>
<protein>
    <submittedName>
        <fullName evidence="2">Uncharacterized protein</fullName>
    </submittedName>
</protein>
<evidence type="ECO:0000313" key="2">
    <source>
        <dbReference type="EMBL" id="ERS94835.1"/>
    </source>
</evidence>
<reference evidence="3" key="1">
    <citation type="journal article" date="2014" name="Genome Announc.">
        <title>Genome sequence of the pathogenic fungus Sporothrix schenckii (ATCC 58251).</title>
        <authorList>
            <person name="Cuomo C.A."/>
            <person name="Rodriguez-Del Valle N."/>
            <person name="Perez-Sanchez L."/>
            <person name="Abouelleil A."/>
            <person name="Goldberg J."/>
            <person name="Young S."/>
            <person name="Zeng Q."/>
            <person name="Birren B.W."/>
        </authorList>
    </citation>
    <scope>NUCLEOTIDE SEQUENCE [LARGE SCALE GENOMIC DNA]</scope>
    <source>
        <strain evidence="3">ATCC 58251 / de Perez 2211183</strain>
    </source>
</reference>
<feature type="compositionally biased region" description="Polar residues" evidence="1">
    <location>
        <begin position="56"/>
        <end position="66"/>
    </location>
</feature>
<feature type="compositionally biased region" description="Low complexity" evidence="1">
    <location>
        <begin position="34"/>
        <end position="46"/>
    </location>
</feature>
<organism evidence="2 3">
    <name type="scientific">Sporothrix schenckii (strain ATCC 58251 / de Perez 2211183)</name>
    <name type="common">Rose-picker's disease fungus</name>
    <dbReference type="NCBI Taxonomy" id="1391915"/>
    <lineage>
        <taxon>Eukaryota</taxon>
        <taxon>Fungi</taxon>
        <taxon>Dikarya</taxon>
        <taxon>Ascomycota</taxon>
        <taxon>Pezizomycotina</taxon>
        <taxon>Sordariomycetes</taxon>
        <taxon>Sordariomycetidae</taxon>
        <taxon>Ophiostomatales</taxon>
        <taxon>Ophiostomataceae</taxon>
        <taxon>Sporothrix</taxon>
    </lineage>
</organism>
<keyword evidence="3" id="KW-1185">Reference proteome</keyword>
<sequence length="155" mass="15617">MPAAAPRARRAAARAHGPAAPPPPPLSPAKRGRPPTANSSAPTSSPIPRTPERDTTGQAGPQQSPSKRSRTIEELTTPSMPPALSTTTTGFNGDTAAPAPLTTFIPPDVAVICGIAEAHATTATAALLITAPTPRPGHPISPAPPTSYTGGYTPD</sequence>
<feature type="region of interest" description="Disordered" evidence="1">
    <location>
        <begin position="134"/>
        <end position="155"/>
    </location>
</feature>
<evidence type="ECO:0000256" key="1">
    <source>
        <dbReference type="SAM" id="MobiDB-lite"/>
    </source>
</evidence>
<dbReference type="Proteomes" id="UP000018087">
    <property type="component" value="Unassembled WGS sequence"/>
</dbReference>
<dbReference type="AlphaFoldDB" id="U7PJV9"/>
<feature type="compositionally biased region" description="Pro residues" evidence="1">
    <location>
        <begin position="134"/>
        <end position="145"/>
    </location>
</feature>
<feature type="compositionally biased region" description="Polar residues" evidence="1">
    <location>
        <begin position="146"/>
        <end position="155"/>
    </location>
</feature>
<gene>
    <name evidence="2" type="ORF">HMPREF1624_08732</name>
</gene>
<name>U7PJV9_SPOS1</name>
<accession>U7PJV9</accession>
<dbReference type="HOGENOM" id="CLU_1696636_0_0_1"/>
<proteinExistence type="predicted"/>
<dbReference type="EMBL" id="KI440858">
    <property type="protein sequence ID" value="ERS94835.1"/>
    <property type="molecule type" value="Genomic_DNA"/>
</dbReference>